<dbReference type="EMBL" id="BDIP01007504">
    <property type="protein sequence ID" value="GCA64513.1"/>
    <property type="molecule type" value="Genomic_DNA"/>
</dbReference>
<sequence length="55" mass="5838">MTDPLFLDYLVLSSPLGFLDGLALTTHTPPSYSEYVNPSEANTPQPPETEAVGSG</sequence>
<name>A0A391P2T1_9EUKA</name>
<proteinExistence type="predicted"/>
<comment type="caution">
    <text evidence="2">The sequence shown here is derived from an EMBL/GenBank/DDBJ whole genome shotgun (WGS) entry which is preliminary data.</text>
</comment>
<organism evidence="2 3">
    <name type="scientific">Kipferlia bialata</name>
    <dbReference type="NCBI Taxonomy" id="797122"/>
    <lineage>
        <taxon>Eukaryota</taxon>
        <taxon>Metamonada</taxon>
        <taxon>Carpediemonas-like organisms</taxon>
        <taxon>Kipferlia</taxon>
    </lineage>
</organism>
<evidence type="ECO:0000313" key="3">
    <source>
        <dbReference type="Proteomes" id="UP000265618"/>
    </source>
</evidence>
<evidence type="ECO:0000256" key="1">
    <source>
        <dbReference type="SAM" id="MobiDB-lite"/>
    </source>
</evidence>
<feature type="compositionally biased region" description="Polar residues" evidence="1">
    <location>
        <begin position="34"/>
        <end position="43"/>
    </location>
</feature>
<keyword evidence="3" id="KW-1185">Reference proteome</keyword>
<accession>A0A391P2T1</accession>
<evidence type="ECO:0000313" key="2">
    <source>
        <dbReference type="EMBL" id="GCA64513.1"/>
    </source>
</evidence>
<gene>
    <name evidence="2" type="ORF">KIPB_014515</name>
</gene>
<feature type="region of interest" description="Disordered" evidence="1">
    <location>
        <begin position="34"/>
        <end position="55"/>
    </location>
</feature>
<dbReference type="AlphaFoldDB" id="A0A391P2T1"/>
<feature type="non-terminal residue" evidence="2">
    <location>
        <position position="55"/>
    </location>
</feature>
<reference evidence="2 3" key="1">
    <citation type="journal article" date="2018" name="PLoS ONE">
        <title>The draft genome of Kipferlia bialata reveals reductive genome evolution in fornicate parasites.</title>
        <authorList>
            <person name="Tanifuji G."/>
            <person name="Takabayashi S."/>
            <person name="Kume K."/>
            <person name="Takagi M."/>
            <person name="Nakayama T."/>
            <person name="Kamikawa R."/>
            <person name="Inagaki Y."/>
            <person name="Hashimoto T."/>
        </authorList>
    </citation>
    <scope>NUCLEOTIDE SEQUENCE [LARGE SCALE GENOMIC DNA]</scope>
    <source>
        <strain evidence="2">NY0173</strain>
    </source>
</reference>
<dbReference type="Proteomes" id="UP000265618">
    <property type="component" value="Unassembled WGS sequence"/>
</dbReference>
<protein>
    <submittedName>
        <fullName evidence="2">Uncharacterized protein</fullName>
    </submittedName>
</protein>